<proteinExistence type="predicted"/>
<dbReference type="AlphaFoldDB" id="A0AAN7W9A1"/>
<evidence type="ECO:0000313" key="2">
    <source>
        <dbReference type="Proteomes" id="UP001310594"/>
    </source>
</evidence>
<evidence type="ECO:0000313" key="1">
    <source>
        <dbReference type="EMBL" id="KAK5700630.1"/>
    </source>
</evidence>
<organism evidence="1 2">
    <name type="scientific">Elasticomyces elasticus</name>
    <dbReference type="NCBI Taxonomy" id="574655"/>
    <lineage>
        <taxon>Eukaryota</taxon>
        <taxon>Fungi</taxon>
        <taxon>Dikarya</taxon>
        <taxon>Ascomycota</taxon>
        <taxon>Pezizomycotina</taxon>
        <taxon>Dothideomycetes</taxon>
        <taxon>Dothideomycetidae</taxon>
        <taxon>Mycosphaerellales</taxon>
        <taxon>Teratosphaeriaceae</taxon>
        <taxon>Elasticomyces</taxon>
    </lineage>
</organism>
<dbReference type="Proteomes" id="UP001310594">
    <property type="component" value="Unassembled WGS sequence"/>
</dbReference>
<dbReference type="EMBL" id="JAVRQU010000007">
    <property type="protein sequence ID" value="KAK5700630.1"/>
    <property type="molecule type" value="Genomic_DNA"/>
</dbReference>
<comment type="caution">
    <text evidence="1">The sequence shown here is derived from an EMBL/GenBank/DDBJ whole genome shotgun (WGS) entry which is preliminary data.</text>
</comment>
<protein>
    <submittedName>
        <fullName evidence="1">Uncharacterized protein</fullName>
    </submittedName>
</protein>
<accession>A0AAN7W9A1</accession>
<sequence length="83" mass="8614">MTGGVYDLITFEPRGLGITIPYSCYHSDIERQAAAAATPQALNASDTAVGAIWAASGALAELCYENAGDVGRFVGTSFVARDV</sequence>
<reference evidence="1" key="1">
    <citation type="submission" date="2023-08" db="EMBL/GenBank/DDBJ databases">
        <title>Black Yeasts Isolated from many extreme environments.</title>
        <authorList>
            <person name="Coleine C."/>
            <person name="Stajich J.E."/>
            <person name="Selbmann L."/>
        </authorList>
    </citation>
    <scope>NUCLEOTIDE SEQUENCE</scope>
    <source>
        <strain evidence="1">CCFEE 5810</strain>
    </source>
</reference>
<name>A0AAN7W9A1_9PEZI</name>
<gene>
    <name evidence="1" type="ORF">LTR97_005147</name>
</gene>